<feature type="transmembrane region" description="Helical" evidence="7">
    <location>
        <begin position="370"/>
        <end position="391"/>
    </location>
</feature>
<dbReference type="InterPro" id="IPR003004">
    <property type="entry name" value="GspF/PilC"/>
</dbReference>
<evidence type="ECO:0000313" key="9">
    <source>
        <dbReference type="EMBL" id="EGL41832.1"/>
    </source>
</evidence>
<feature type="domain" description="Type II secretion system protein GspF" evidence="8">
    <location>
        <begin position="268"/>
        <end position="389"/>
    </location>
</feature>
<comment type="caution">
    <text evidence="9">The sequence shown here is derived from an EMBL/GenBank/DDBJ whole genome shotgun (WGS) entry which is preliminary data.</text>
</comment>
<reference evidence="9 10" key="1">
    <citation type="submission" date="2011-04" db="EMBL/GenBank/DDBJ databases">
        <authorList>
            <person name="Harkins D.M."/>
            <person name="Madupu R."/>
            <person name="Durkin A.S."/>
            <person name="Torralba M."/>
            <person name="Methe B."/>
            <person name="Sutton G.G."/>
            <person name="Nelson K.E."/>
        </authorList>
    </citation>
    <scope>NUCLEOTIDE SEQUENCE [LARGE SCALE GENOMIC DNA]</scope>
    <source>
        <strain evidence="9 10">UPII 199-6</strain>
    </source>
</reference>
<evidence type="ECO:0000256" key="7">
    <source>
        <dbReference type="SAM" id="Phobius"/>
    </source>
</evidence>
<evidence type="ECO:0000256" key="6">
    <source>
        <dbReference type="ARBA" id="ARBA00023136"/>
    </source>
</evidence>
<evidence type="ECO:0000256" key="5">
    <source>
        <dbReference type="ARBA" id="ARBA00022989"/>
    </source>
</evidence>
<dbReference type="PANTHER" id="PTHR30012:SF0">
    <property type="entry name" value="TYPE II SECRETION SYSTEM PROTEIN F-RELATED"/>
    <property type="match status" value="1"/>
</dbReference>
<evidence type="ECO:0000256" key="3">
    <source>
        <dbReference type="ARBA" id="ARBA00022475"/>
    </source>
</evidence>
<dbReference type="PRINTS" id="PR00812">
    <property type="entry name" value="BCTERIALGSPF"/>
</dbReference>
<feature type="transmembrane region" description="Helical" evidence="7">
    <location>
        <begin position="216"/>
        <end position="235"/>
    </location>
</feature>
<dbReference type="InterPro" id="IPR018076">
    <property type="entry name" value="T2SS_GspF_dom"/>
</dbReference>
<evidence type="ECO:0000259" key="8">
    <source>
        <dbReference type="Pfam" id="PF00482"/>
    </source>
</evidence>
<sequence>MRAFIVKFMTPKGEEKNCILQVENRGALKTLAEQQGWRILQIREKKSIWKKLHTRTLSGTQLIFWFQQMAVLLSSGIPLVQAWTLLCRDWRKAGEKQCLQRGVFRLEQGISVTEVLEESELFPVMVIPMVRAGEQSGQLAEIFQLLGTYYTYVEKQKQGVLQALLYPAFLCCCALGAAIFAIFFLLPVFENLFSQMNAPVPPLTRGLLQVSHSIRAYGPEILIGLGVLTVAVYGYSQQSQRRQALTMRLWRIPGVRKLLLMFSWQRCCQLLAIQIRSGIPLLTALSEAASAVPISGFRRHIHWLCLRLEGGESFSAALAKSQVHLPYVSAMLAIGEESGQYDRAMQAVADYYRWQLTVAVARFRRFLGPAALLMVGGIIGLLVCCLVLPVLDMITTMSL</sequence>
<feature type="transmembrane region" description="Helical" evidence="7">
    <location>
        <begin position="164"/>
        <end position="186"/>
    </location>
</feature>
<evidence type="ECO:0000313" key="10">
    <source>
        <dbReference type="Proteomes" id="UP000004018"/>
    </source>
</evidence>
<evidence type="ECO:0000256" key="4">
    <source>
        <dbReference type="ARBA" id="ARBA00022692"/>
    </source>
</evidence>
<organism evidence="9 10">
    <name type="scientific">Megasphaera lornae</name>
    <dbReference type="NCBI Taxonomy" id="1000568"/>
    <lineage>
        <taxon>Bacteria</taxon>
        <taxon>Bacillati</taxon>
        <taxon>Bacillota</taxon>
        <taxon>Negativicutes</taxon>
        <taxon>Veillonellales</taxon>
        <taxon>Veillonellaceae</taxon>
        <taxon>Megasphaera</taxon>
    </lineage>
</organism>
<keyword evidence="4 7" id="KW-0812">Transmembrane</keyword>
<comment type="similarity">
    <text evidence="2">Belongs to the GSP F family.</text>
</comment>
<dbReference type="Gene3D" id="1.20.81.30">
    <property type="entry name" value="Type II secretion system (T2SS), domain F"/>
    <property type="match status" value="2"/>
</dbReference>
<dbReference type="PANTHER" id="PTHR30012">
    <property type="entry name" value="GENERAL SECRETION PATHWAY PROTEIN"/>
    <property type="match status" value="1"/>
</dbReference>
<dbReference type="Proteomes" id="UP000004018">
    <property type="component" value="Unassembled WGS sequence"/>
</dbReference>
<evidence type="ECO:0000256" key="1">
    <source>
        <dbReference type="ARBA" id="ARBA00004651"/>
    </source>
</evidence>
<keyword evidence="10" id="KW-1185">Reference proteome</keyword>
<dbReference type="Pfam" id="PF00482">
    <property type="entry name" value="T2SSF"/>
    <property type="match status" value="2"/>
</dbReference>
<proteinExistence type="inferred from homology"/>
<feature type="transmembrane region" description="Helical" evidence="7">
    <location>
        <begin position="62"/>
        <end position="86"/>
    </location>
</feature>
<name>A0ABP2L859_9FIRM</name>
<accession>A0ABP2L859</accession>
<protein>
    <submittedName>
        <fullName evidence="9">Bacterial type II secretion system domain protein F</fullName>
    </submittedName>
</protein>
<gene>
    <name evidence="9" type="ORF">HMPREF1039_0073</name>
</gene>
<dbReference type="InterPro" id="IPR042094">
    <property type="entry name" value="T2SS_GspF_sf"/>
</dbReference>
<keyword evidence="6 7" id="KW-0472">Membrane</keyword>
<keyword evidence="3" id="KW-1003">Cell membrane</keyword>
<feature type="domain" description="Type II secretion system protein GspF" evidence="8">
    <location>
        <begin position="65"/>
        <end position="187"/>
    </location>
</feature>
<keyword evidence="5 7" id="KW-1133">Transmembrane helix</keyword>
<evidence type="ECO:0000256" key="2">
    <source>
        <dbReference type="ARBA" id="ARBA00005745"/>
    </source>
</evidence>
<dbReference type="EMBL" id="AFIJ01000008">
    <property type="protein sequence ID" value="EGL41832.1"/>
    <property type="molecule type" value="Genomic_DNA"/>
</dbReference>
<comment type="subcellular location">
    <subcellularLocation>
        <location evidence="1">Cell membrane</location>
        <topology evidence="1">Multi-pass membrane protein</topology>
    </subcellularLocation>
</comment>
<dbReference type="RefSeq" id="WP_007390622.1">
    <property type="nucleotide sequence ID" value="NZ_AFIJ01000008.1"/>
</dbReference>